<dbReference type="PANTHER" id="PTHR14226">
    <property type="entry name" value="NEUROPATHY TARGET ESTERASE/SWISS CHEESE D.MELANOGASTER"/>
    <property type="match status" value="1"/>
</dbReference>
<gene>
    <name evidence="6" type="ORF">EXE59_04255</name>
</gene>
<keyword evidence="2 4" id="KW-0442">Lipid degradation</keyword>
<keyword evidence="7" id="KW-1185">Reference proteome</keyword>
<evidence type="ECO:0000313" key="7">
    <source>
        <dbReference type="Proteomes" id="UP000297496"/>
    </source>
</evidence>
<feature type="short sequence motif" description="GXSXG" evidence="4">
    <location>
        <begin position="36"/>
        <end position="40"/>
    </location>
</feature>
<evidence type="ECO:0000256" key="3">
    <source>
        <dbReference type="ARBA" id="ARBA00023098"/>
    </source>
</evidence>
<proteinExistence type="predicted"/>
<evidence type="ECO:0000256" key="1">
    <source>
        <dbReference type="ARBA" id="ARBA00022801"/>
    </source>
</evidence>
<dbReference type="RefSeq" id="WP_135837782.1">
    <property type="nucleotide sequence ID" value="NZ_SRRO01000001.1"/>
</dbReference>
<evidence type="ECO:0000259" key="5">
    <source>
        <dbReference type="PROSITE" id="PS51635"/>
    </source>
</evidence>
<dbReference type="GO" id="GO:0016042">
    <property type="term" value="P:lipid catabolic process"/>
    <property type="evidence" value="ECO:0007669"/>
    <property type="project" value="UniProtKB-UniRule"/>
</dbReference>
<dbReference type="Gene3D" id="3.40.1090.10">
    <property type="entry name" value="Cytosolic phospholipase A2 catalytic domain"/>
    <property type="match status" value="2"/>
</dbReference>
<dbReference type="PANTHER" id="PTHR14226:SF29">
    <property type="entry name" value="NEUROPATHY TARGET ESTERASE SWS"/>
    <property type="match status" value="1"/>
</dbReference>
<feature type="short sequence motif" description="GXGXXG" evidence="4">
    <location>
        <begin position="9"/>
        <end position="14"/>
    </location>
</feature>
<name>A0A4Z1BZT6_9ACTN</name>
<dbReference type="PROSITE" id="PS51635">
    <property type="entry name" value="PNPLA"/>
    <property type="match status" value="1"/>
</dbReference>
<feature type="domain" description="PNPLA" evidence="5">
    <location>
        <begin position="5"/>
        <end position="176"/>
    </location>
</feature>
<dbReference type="AlphaFoldDB" id="A0A4Z1BZT6"/>
<protein>
    <submittedName>
        <fullName evidence="6">Patatin-like phospholipase family protein</fullName>
    </submittedName>
</protein>
<feature type="active site" description="Nucleophile" evidence="4">
    <location>
        <position position="38"/>
    </location>
</feature>
<dbReference type="OrthoDB" id="4080114at2"/>
<dbReference type="InterPro" id="IPR002641">
    <property type="entry name" value="PNPLA_dom"/>
</dbReference>
<dbReference type="InterPro" id="IPR016035">
    <property type="entry name" value="Acyl_Trfase/lysoPLipase"/>
</dbReference>
<dbReference type="SUPFAM" id="SSF52151">
    <property type="entry name" value="FabD/lysophospholipase-like"/>
    <property type="match status" value="1"/>
</dbReference>
<accession>A0A4Z1BZT6</accession>
<comment type="caution">
    <text evidence="6">The sequence shown here is derived from an EMBL/GenBank/DDBJ whole genome shotgun (WGS) entry which is preliminary data.</text>
</comment>
<evidence type="ECO:0000256" key="4">
    <source>
        <dbReference type="PROSITE-ProRule" id="PRU01161"/>
    </source>
</evidence>
<sequence>MTTAFVLSGGGSLGAVQVGMLQALAAHGIEPDLLVGTSVGAMNAAWVAAHGASADSLAGLAEVWGRLTRRDVFPLQLGVALRGILGRSPSLTAPDRLGQLVARHAGIDTLEEARIPVHLVTAELLTGQNVRLSDGPLVTGVLASAAIPGIFPPITHSGRHLIDGGVAPHTGVTEAFDLGATIIYVLPAGTSCALPTPPCSAIGAALHALALLMQQRLAREVAEFATAATLKILPPLCPLTISAADFSHGDELIARSRQVSQEWIAAGNVDLPEPERFLSTHTHRSTAARDLVAGARQQRG</sequence>
<feature type="short sequence motif" description="DGA/G" evidence="4">
    <location>
        <begin position="163"/>
        <end position="165"/>
    </location>
</feature>
<dbReference type="GO" id="GO:0016787">
    <property type="term" value="F:hydrolase activity"/>
    <property type="evidence" value="ECO:0007669"/>
    <property type="project" value="UniProtKB-UniRule"/>
</dbReference>
<organism evidence="6 7">
    <name type="scientific">Nocardioides eburneiflavus</name>
    <dbReference type="NCBI Taxonomy" id="2518372"/>
    <lineage>
        <taxon>Bacteria</taxon>
        <taxon>Bacillati</taxon>
        <taxon>Actinomycetota</taxon>
        <taxon>Actinomycetes</taxon>
        <taxon>Propionibacteriales</taxon>
        <taxon>Nocardioidaceae</taxon>
        <taxon>Nocardioides</taxon>
    </lineage>
</organism>
<feature type="active site" description="Proton acceptor" evidence="4">
    <location>
        <position position="163"/>
    </location>
</feature>
<dbReference type="Pfam" id="PF01734">
    <property type="entry name" value="Patatin"/>
    <property type="match status" value="1"/>
</dbReference>
<evidence type="ECO:0000313" key="6">
    <source>
        <dbReference type="EMBL" id="TGN63244.1"/>
    </source>
</evidence>
<dbReference type="InterPro" id="IPR050301">
    <property type="entry name" value="NTE"/>
</dbReference>
<dbReference type="EMBL" id="SRRO01000001">
    <property type="protein sequence ID" value="TGN63244.1"/>
    <property type="molecule type" value="Genomic_DNA"/>
</dbReference>
<keyword evidence="3 4" id="KW-0443">Lipid metabolism</keyword>
<keyword evidence="1 4" id="KW-0378">Hydrolase</keyword>
<evidence type="ECO:0000256" key="2">
    <source>
        <dbReference type="ARBA" id="ARBA00022963"/>
    </source>
</evidence>
<dbReference type="Proteomes" id="UP000297496">
    <property type="component" value="Unassembled WGS sequence"/>
</dbReference>
<reference evidence="6 7" key="1">
    <citation type="submission" date="2019-04" db="EMBL/GenBank/DDBJ databases">
        <title>Three New Species of Nocardioides, Nocardioides euryhalodurans sp. nov., Nocardioides seonyuensis sp. nov. and Nocardioides eburneoflavus sp. nov. Isolated from Soil.</title>
        <authorList>
            <person name="Roh S.G."/>
            <person name="Lee C."/>
            <person name="Kim M.-K."/>
            <person name="Kim S.B."/>
        </authorList>
    </citation>
    <scope>NUCLEOTIDE SEQUENCE [LARGE SCALE GENOMIC DNA]</scope>
    <source>
        <strain evidence="6 7">MMS17-SY213</strain>
    </source>
</reference>